<protein>
    <recommendedName>
        <fullName evidence="4">Secreted protein</fullName>
    </recommendedName>
</protein>
<keyword evidence="3" id="KW-1185">Reference proteome</keyword>
<evidence type="ECO:0008006" key="4">
    <source>
        <dbReference type="Google" id="ProtNLM"/>
    </source>
</evidence>
<dbReference type="AlphaFoldDB" id="A0AA36NGR7"/>
<reference evidence="2" key="1">
    <citation type="submission" date="2023-08" db="EMBL/GenBank/DDBJ databases">
        <authorList>
            <person name="Chen Y."/>
            <person name="Shah S."/>
            <person name="Dougan E. K."/>
            <person name="Thang M."/>
            <person name="Chan C."/>
        </authorList>
    </citation>
    <scope>NUCLEOTIDE SEQUENCE</scope>
</reference>
<evidence type="ECO:0000313" key="3">
    <source>
        <dbReference type="Proteomes" id="UP001178507"/>
    </source>
</evidence>
<accession>A0AA36NGR7</accession>
<evidence type="ECO:0000256" key="1">
    <source>
        <dbReference type="SAM" id="SignalP"/>
    </source>
</evidence>
<dbReference type="Proteomes" id="UP001178507">
    <property type="component" value="Unassembled WGS sequence"/>
</dbReference>
<sequence>MRSLALTRPWLVIAALFLVRTCAADSKTKKYPQHSSKVHWKKEGECARGSCSGFHPDENDDCVSKCVSSACYAEVYESEPMEPGEVDRVRQNRFNSCVRKEQDEEARRLAEERRAAKANR</sequence>
<dbReference type="EMBL" id="CAUJNA010003608">
    <property type="protein sequence ID" value="CAJ1405934.1"/>
    <property type="molecule type" value="Genomic_DNA"/>
</dbReference>
<dbReference type="PANTHER" id="PTHR35455:SF1">
    <property type="entry name" value="AGAP005842-PA"/>
    <property type="match status" value="1"/>
</dbReference>
<dbReference type="Pfam" id="PF16029">
    <property type="entry name" value="DUF4787"/>
    <property type="match status" value="1"/>
</dbReference>
<comment type="caution">
    <text evidence="2">The sequence shown here is derived from an EMBL/GenBank/DDBJ whole genome shotgun (WGS) entry which is preliminary data.</text>
</comment>
<dbReference type="InterPro" id="IPR031985">
    <property type="entry name" value="DUF4787"/>
</dbReference>
<name>A0AA36NGR7_9DINO</name>
<dbReference type="PANTHER" id="PTHR35455">
    <property type="entry name" value="UNNAMED PRODUCT"/>
    <property type="match status" value="1"/>
</dbReference>
<gene>
    <name evidence="2" type="ORF">EVOR1521_LOCUS28017</name>
</gene>
<keyword evidence="1" id="KW-0732">Signal</keyword>
<evidence type="ECO:0000313" key="2">
    <source>
        <dbReference type="EMBL" id="CAJ1405934.1"/>
    </source>
</evidence>
<organism evidence="2 3">
    <name type="scientific">Effrenium voratum</name>
    <dbReference type="NCBI Taxonomy" id="2562239"/>
    <lineage>
        <taxon>Eukaryota</taxon>
        <taxon>Sar</taxon>
        <taxon>Alveolata</taxon>
        <taxon>Dinophyceae</taxon>
        <taxon>Suessiales</taxon>
        <taxon>Symbiodiniaceae</taxon>
        <taxon>Effrenium</taxon>
    </lineage>
</organism>
<feature type="chain" id="PRO_5041345892" description="Secreted protein" evidence="1">
    <location>
        <begin position="25"/>
        <end position="120"/>
    </location>
</feature>
<feature type="signal peptide" evidence="1">
    <location>
        <begin position="1"/>
        <end position="24"/>
    </location>
</feature>
<proteinExistence type="predicted"/>